<keyword evidence="3" id="KW-1185">Reference proteome</keyword>
<dbReference type="AlphaFoldDB" id="A0A2T3A0W5"/>
<evidence type="ECO:0000256" key="1">
    <source>
        <dbReference type="SAM" id="SignalP"/>
    </source>
</evidence>
<protein>
    <recommendedName>
        <fullName evidence="4">Secreted protein</fullName>
    </recommendedName>
</protein>
<name>A0A2T3A0W5_9PEZI</name>
<organism evidence="2 3">
    <name type="scientific">Coniella lustricola</name>
    <dbReference type="NCBI Taxonomy" id="2025994"/>
    <lineage>
        <taxon>Eukaryota</taxon>
        <taxon>Fungi</taxon>
        <taxon>Dikarya</taxon>
        <taxon>Ascomycota</taxon>
        <taxon>Pezizomycotina</taxon>
        <taxon>Sordariomycetes</taxon>
        <taxon>Sordariomycetidae</taxon>
        <taxon>Diaporthales</taxon>
        <taxon>Schizoparmaceae</taxon>
        <taxon>Coniella</taxon>
    </lineage>
</organism>
<evidence type="ECO:0008006" key="4">
    <source>
        <dbReference type="Google" id="ProtNLM"/>
    </source>
</evidence>
<dbReference type="Proteomes" id="UP000241462">
    <property type="component" value="Unassembled WGS sequence"/>
</dbReference>
<accession>A0A2T3A0W5</accession>
<sequence length="97" mass="10379">MGPFTMRPLLLSACGLRFLVSHLLRRPSGACPIAQIGSTQTPRTAPAWPACHSAGAPATIVLQRSTGPVLHGQDAAITLVVRTFWACACRPYYTSLF</sequence>
<evidence type="ECO:0000313" key="3">
    <source>
        <dbReference type="Proteomes" id="UP000241462"/>
    </source>
</evidence>
<reference evidence="2 3" key="1">
    <citation type="journal article" date="2018" name="Mycol. Prog.">
        <title>Coniella lustricola, a new species from submerged detritus.</title>
        <authorList>
            <person name="Raudabaugh D.B."/>
            <person name="Iturriaga T."/>
            <person name="Carver A."/>
            <person name="Mondo S."/>
            <person name="Pangilinan J."/>
            <person name="Lipzen A."/>
            <person name="He G."/>
            <person name="Amirebrahimi M."/>
            <person name="Grigoriev I.V."/>
            <person name="Miller A.N."/>
        </authorList>
    </citation>
    <scope>NUCLEOTIDE SEQUENCE [LARGE SCALE GENOMIC DNA]</scope>
    <source>
        <strain evidence="2 3">B22-T-1</strain>
    </source>
</reference>
<dbReference type="InParanoid" id="A0A2T3A0W5"/>
<keyword evidence="1" id="KW-0732">Signal</keyword>
<evidence type="ECO:0000313" key="2">
    <source>
        <dbReference type="EMBL" id="PSR80833.1"/>
    </source>
</evidence>
<gene>
    <name evidence="2" type="ORF">BD289DRAFT_440031</name>
</gene>
<feature type="chain" id="PRO_5015480781" description="Secreted protein" evidence="1">
    <location>
        <begin position="31"/>
        <end position="97"/>
    </location>
</feature>
<feature type="signal peptide" evidence="1">
    <location>
        <begin position="1"/>
        <end position="30"/>
    </location>
</feature>
<proteinExistence type="predicted"/>
<dbReference type="EMBL" id="KZ678518">
    <property type="protein sequence ID" value="PSR80833.1"/>
    <property type="molecule type" value="Genomic_DNA"/>
</dbReference>